<gene>
    <name evidence="1" type="ORF">ACFOZ4_05400</name>
</gene>
<evidence type="ECO:0000313" key="1">
    <source>
        <dbReference type="EMBL" id="MFC4130037.1"/>
    </source>
</evidence>
<protein>
    <recommendedName>
        <fullName evidence="3">DUF1963 domain-containing protein</fullName>
    </recommendedName>
</protein>
<dbReference type="Proteomes" id="UP001595816">
    <property type="component" value="Unassembled WGS sequence"/>
</dbReference>
<dbReference type="InterPro" id="IPR035948">
    <property type="entry name" value="YwqG-like_sf"/>
</dbReference>
<keyword evidence="2" id="KW-1185">Reference proteome</keyword>
<dbReference type="Gene3D" id="2.30.320.10">
    <property type="entry name" value="YwqG-like"/>
    <property type="match status" value="1"/>
</dbReference>
<organism evidence="1 2">
    <name type="scientific">Hamadaea flava</name>
    <dbReference type="NCBI Taxonomy" id="1742688"/>
    <lineage>
        <taxon>Bacteria</taxon>
        <taxon>Bacillati</taxon>
        <taxon>Actinomycetota</taxon>
        <taxon>Actinomycetes</taxon>
        <taxon>Micromonosporales</taxon>
        <taxon>Micromonosporaceae</taxon>
        <taxon>Hamadaea</taxon>
    </lineage>
</organism>
<comment type="caution">
    <text evidence="1">The sequence shown here is derived from an EMBL/GenBank/DDBJ whole genome shotgun (WGS) entry which is preliminary data.</text>
</comment>
<dbReference type="RefSeq" id="WP_253755730.1">
    <property type="nucleotide sequence ID" value="NZ_JAMZDZ010000001.1"/>
</dbReference>
<sequence>MHTPDPLVDVLAAFPELRALGRTATRLHPRPGKVGVADSHIGGPLLWPAAEPWPVCDDPHMGMTEVPIPADLIDRLRVLEKQRVQAHVMAPGEMELHKEIERVVGPGYMGFGGSGDGPVVGHRWGPRTPQEPTPLVAVAQLRAGDVPDLPRPGGADLLQVLWCPFEHAQDRLTGPAVRLYWRQQADIDIAGVLAEPPTGEVDNEDYLPEPCRLHPEQIVEYPYSQELPADLESRLDDWEHDYEDLVMAPGWKVGGYARWNLTDLLPTPCPECQGPTTLLLVIDSSEFDGGTYDRWRPVEEQHITWEHPDRLTVQEPTGVMVGRYGSLRVFVCPACPGAPFLVDMQ</sequence>
<name>A0ABV8LGI3_9ACTN</name>
<proteinExistence type="predicted"/>
<evidence type="ECO:0008006" key="3">
    <source>
        <dbReference type="Google" id="ProtNLM"/>
    </source>
</evidence>
<reference evidence="2" key="1">
    <citation type="journal article" date="2019" name="Int. J. Syst. Evol. Microbiol.">
        <title>The Global Catalogue of Microorganisms (GCM) 10K type strain sequencing project: providing services to taxonomists for standard genome sequencing and annotation.</title>
        <authorList>
            <consortium name="The Broad Institute Genomics Platform"/>
            <consortium name="The Broad Institute Genome Sequencing Center for Infectious Disease"/>
            <person name="Wu L."/>
            <person name="Ma J."/>
        </authorList>
    </citation>
    <scope>NUCLEOTIDE SEQUENCE [LARGE SCALE GENOMIC DNA]</scope>
    <source>
        <strain evidence="2">CGMCC 4.7289</strain>
    </source>
</reference>
<evidence type="ECO:0000313" key="2">
    <source>
        <dbReference type="Proteomes" id="UP001595816"/>
    </source>
</evidence>
<dbReference type="SUPFAM" id="SSF103032">
    <property type="entry name" value="Hypothetical protein YwqG"/>
    <property type="match status" value="1"/>
</dbReference>
<dbReference type="EMBL" id="JBHSAY010000004">
    <property type="protein sequence ID" value="MFC4130037.1"/>
    <property type="molecule type" value="Genomic_DNA"/>
</dbReference>
<accession>A0ABV8LGI3</accession>